<reference evidence="1 2" key="1">
    <citation type="submission" date="2022-04" db="EMBL/GenBank/DDBJ databases">
        <title>Human microbiome associated bacterial genomes.</title>
        <authorList>
            <person name="Sandstrom S."/>
            <person name="Salamzade R."/>
            <person name="Kalan L.R."/>
        </authorList>
    </citation>
    <scope>NUCLEOTIDE SEQUENCE [LARGE SCALE GENOMIC DNA]</scope>
    <source>
        <strain evidence="2">p3-SID1799</strain>
    </source>
</reference>
<dbReference type="RefSeq" id="WP_260104127.1">
    <property type="nucleotide sequence ID" value="NZ_JALXSQ010000014.1"/>
</dbReference>
<comment type="caution">
    <text evidence="1">The sequence shown here is derived from an EMBL/GenBank/DDBJ whole genome shotgun (WGS) entry which is preliminary data.</text>
</comment>
<accession>A0ABT2HWK2</accession>
<organism evidence="1 2">
    <name type="scientific">Pseudoclavibacter albus</name>
    <dbReference type="NCBI Taxonomy" id="272241"/>
    <lineage>
        <taxon>Bacteria</taxon>
        <taxon>Bacillati</taxon>
        <taxon>Actinomycetota</taxon>
        <taxon>Actinomycetes</taxon>
        <taxon>Micrococcales</taxon>
        <taxon>Microbacteriaceae</taxon>
        <taxon>Pseudoclavibacter</taxon>
    </lineage>
</organism>
<protein>
    <submittedName>
        <fullName evidence="1">Uncharacterized protein</fullName>
    </submittedName>
</protein>
<dbReference type="Proteomes" id="UP001525379">
    <property type="component" value="Unassembled WGS sequence"/>
</dbReference>
<evidence type="ECO:0000313" key="2">
    <source>
        <dbReference type="Proteomes" id="UP001525379"/>
    </source>
</evidence>
<sequence>MCAGRRRTRACLPLPAGTTDLRYDRGIEYLGEALAARGFTVLIPELSPLYLNAFTETYDQTQGFLAE</sequence>
<name>A0ABT2HWK2_9MICO</name>
<gene>
    <name evidence="1" type="ORF">M3D15_04965</name>
</gene>
<keyword evidence="2" id="KW-1185">Reference proteome</keyword>
<proteinExistence type="predicted"/>
<dbReference type="EMBL" id="JALXSQ010000014">
    <property type="protein sequence ID" value="MCT2042685.1"/>
    <property type="molecule type" value="Genomic_DNA"/>
</dbReference>
<evidence type="ECO:0000313" key="1">
    <source>
        <dbReference type="EMBL" id="MCT2042685.1"/>
    </source>
</evidence>